<dbReference type="InterPro" id="IPR003265">
    <property type="entry name" value="HhH-GPD_domain"/>
</dbReference>
<evidence type="ECO:0000256" key="6">
    <source>
        <dbReference type="ARBA" id="ARBA00023295"/>
    </source>
</evidence>
<keyword evidence="4 7" id="KW-0456">Lyase</keyword>
<gene>
    <name evidence="7" type="primary">ogg</name>
    <name evidence="9" type="ordered locus">Mcup_0552</name>
</gene>
<comment type="function">
    <text evidence="7">Catalyzes the excision of an oxidatively damaged form of guanine (7,8-dihydro-8-oxoguanine = 8-oxoG) from DNA. Also cleaves the DNA backbone at apurinic/apyrimidinic sites (AP sites).</text>
</comment>
<comment type="similarity">
    <text evidence="7">Belongs to the type-2 OGG1 family.</text>
</comment>
<dbReference type="AlphaFoldDB" id="F4G0P0"/>
<dbReference type="CDD" id="cd00056">
    <property type="entry name" value="ENDO3c"/>
    <property type="match status" value="1"/>
</dbReference>
<dbReference type="EC" id="4.2.99.18" evidence="7"/>
<reference evidence="9 10" key="1">
    <citation type="journal article" date="2011" name="J. Bacteriol.">
        <title>Complete genome sequence of Metallosphaera cuprina, a metal sulfide-oxidizing archaeon from a hot spring.</title>
        <authorList>
            <person name="Liu L.J."/>
            <person name="You X.Y."/>
            <person name="Zheng H."/>
            <person name="Wang S."/>
            <person name="Jiang C.Y."/>
            <person name="Liu S.J."/>
        </authorList>
    </citation>
    <scope>NUCLEOTIDE SEQUENCE [LARGE SCALE GENOMIC DNA]</scope>
    <source>
        <strain evidence="9 10">Ar-4</strain>
    </source>
</reference>
<evidence type="ECO:0000256" key="1">
    <source>
        <dbReference type="ARBA" id="ARBA00022763"/>
    </source>
</evidence>
<dbReference type="InterPro" id="IPR012092">
    <property type="entry name" value="DNA_glyclase/AP_lyase_Ogg"/>
</dbReference>
<dbReference type="NCBIfam" id="NF002305">
    <property type="entry name" value="PRK01229.1"/>
    <property type="match status" value="1"/>
</dbReference>
<proteinExistence type="inferred from homology"/>
<evidence type="ECO:0000256" key="7">
    <source>
        <dbReference type="HAMAP-Rule" id="MF_00241"/>
    </source>
</evidence>
<keyword evidence="3 7" id="KW-0234">DNA repair</keyword>
<dbReference type="Gene3D" id="1.10.1670.10">
    <property type="entry name" value="Helix-hairpin-Helix base-excision DNA repair enzymes (C-terminal)"/>
    <property type="match status" value="1"/>
</dbReference>
<sequence>MAGESTWYRELVLCILTANSSFFSAFYALQNLGELIFTGTEDQISEALKRSGYRFPNLKAKYIVRSRSYYGRLKNEIGKVAEKDQFEARERIMEIDGIGMKEASHFLRNVGYLDLAIIDRHVLKFFSVFFSEMKMSSKRDYLEIEAIIKAIAASFGTKPGILDVYLWYLKTGKIAK</sequence>
<keyword evidence="1 7" id="KW-0227">DNA damage</keyword>
<keyword evidence="2 7" id="KW-0378">Hydrolase</keyword>
<dbReference type="InterPro" id="IPR023170">
    <property type="entry name" value="HhH_base_excis_C"/>
</dbReference>
<evidence type="ECO:0000256" key="2">
    <source>
        <dbReference type="ARBA" id="ARBA00022801"/>
    </source>
</evidence>
<dbReference type="SUPFAM" id="SSF48150">
    <property type="entry name" value="DNA-glycosylase"/>
    <property type="match status" value="1"/>
</dbReference>
<dbReference type="GO" id="GO:0140078">
    <property type="term" value="F:class I DNA-(apurinic or apyrimidinic site) endonuclease activity"/>
    <property type="evidence" value="ECO:0007669"/>
    <property type="project" value="UniProtKB-EC"/>
</dbReference>
<dbReference type="Pfam" id="PF22175">
    <property type="entry name" value="Ogg-HhH"/>
    <property type="match status" value="1"/>
</dbReference>
<evidence type="ECO:0000256" key="3">
    <source>
        <dbReference type="ARBA" id="ARBA00023204"/>
    </source>
</evidence>
<feature type="active site" evidence="7">
    <location>
        <position position="101"/>
    </location>
</feature>
<dbReference type="GO" id="GO:0016799">
    <property type="term" value="F:hydrolase activity, hydrolyzing N-glycosyl compounds"/>
    <property type="evidence" value="ECO:0007669"/>
    <property type="project" value="UniProtKB-UniRule"/>
</dbReference>
<dbReference type="HOGENOM" id="CLU_104937_0_0_2"/>
<dbReference type="STRING" id="1006006.Mcup_0552"/>
<feature type="site" description="Important for guanine/8-oxoguanine distinction" evidence="7">
    <location>
        <position position="176"/>
    </location>
</feature>
<evidence type="ECO:0000256" key="4">
    <source>
        <dbReference type="ARBA" id="ARBA00023239"/>
    </source>
</evidence>
<protein>
    <recommendedName>
        <fullName evidence="7">8-oxoguanine DNA glycosylase/AP lyase</fullName>
    </recommendedName>
    <domain>
        <recommendedName>
            <fullName evidence="7">8-oxoguanine DNA glycosylase</fullName>
            <shortName evidence="7">8-oxoG DNA glycosylase</shortName>
            <ecNumber evidence="7">3.2.2.-</ecNumber>
        </recommendedName>
    </domain>
    <domain>
        <recommendedName>
            <fullName evidence="7">DNA-(apurinic or apyrimidinic site) lyase</fullName>
            <shortName evidence="7">AP lyase</shortName>
            <ecNumber evidence="7">4.2.99.18</ecNumber>
        </recommendedName>
    </domain>
</protein>
<keyword evidence="10" id="KW-1185">Reference proteome</keyword>
<evidence type="ECO:0000259" key="8">
    <source>
        <dbReference type="SMART" id="SM00478"/>
    </source>
</evidence>
<keyword evidence="6 7" id="KW-0326">Glycosidase</keyword>
<dbReference type="EC" id="3.2.2.-" evidence="7"/>
<evidence type="ECO:0000313" key="10">
    <source>
        <dbReference type="Proteomes" id="UP000007812"/>
    </source>
</evidence>
<dbReference type="SMART" id="SM00478">
    <property type="entry name" value="ENDO3c"/>
    <property type="match status" value="1"/>
</dbReference>
<feature type="domain" description="HhH-GPD" evidence="8">
    <location>
        <begin position="16"/>
        <end position="171"/>
    </location>
</feature>
<dbReference type="PIRSF" id="PIRSF005954">
    <property type="entry name" value="Thrmst_ogg"/>
    <property type="match status" value="1"/>
</dbReference>
<keyword evidence="5 7" id="KW-0511">Multifunctional enzyme</keyword>
<accession>F4G0P0</accession>
<dbReference type="Gene3D" id="1.10.340.30">
    <property type="entry name" value="Hypothetical protein, domain 2"/>
    <property type="match status" value="1"/>
</dbReference>
<comment type="catalytic activity">
    <reaction evidence="7">
        <text>2'-deoxyribonucleotide-(2'-deoxyribose 5'-phosphate)-2'-deoxyribonucleotide-DNA = a 3'-end 2'-deoxyribonucleotide-(2,3-dehydro-2,3-deoxyribose 5'-phosphate)-DNA + a 5'-end 5'-phospho-2'-deoxyribonucleoside-DNA + H(+)</text>
        <dbReference type="Rhea" id="RHEA:66592"/>
        <dbReference type="Rhea" id="RHEA-COMP:13180"/>
        <dbReference type="Rhea" id="RHEA-COMP:16897"/>
        <dbReference type="Rhea" id="RHEA-COMP:17067"/>
        <dbReference type="ChEBI" id="CHEBI:15378"/>
        <dbReference type="ChEBI" id="CHEBI:136412"/>
        <dbReference type="ChEBI" id="CHEBI:157695"/>
        <dbReference type="ChEBI" id="CHEBI:167181"/>
        <dbReference type="EC" id="4.2.99.18"/>
    </reaction>
</comment>
<dbReference type="KEGG" id="mcn:Mcup_0552"/>
<dbReference type="Proteomes" id="UP000007812">
    <property type="component" value="Chromosome"/>
</dbReference>
<dbReference type="HAMAP" id="MF_00241">
    <property type="entry name" value="Ogg"/>
    <property type="match status" value="1"/>
</dbReference>
<name>F4G0P0_METCR</name>
<evidence type="ECO:0000256" key="5">
    <source>
        <dbReference type="ARBA" id="ARBA00023268"/>
    </source>
</evidence>
<evidence type="ECO:0000313" key="9">
    <source>
        <dbReference type="EMBL" id="AEB94659.1"/>
    </source>
</evidence>
<feature type="active site" evidence="7">
    <location>
        <position position="119"/>
    </location>
</feature>
<organism evidence="9 10">
    <name type="scientific">Metallosphaera cuprina (strain Ar-4)</name>
    <dbReference type="NCBI Taxonomy" id="1006006"/>
    <lineage>
        <taxon>Archaea</taxon>
        <taxon>Thermoproteota</taxon>
        <taxon>Thermoprotei</taxon>
        <taxon>Sulfolobales</taxon>
        <taxon>Sulfolobaceae</taxon>
        <taxon>Metallosphaera</taxon>
    </lineage>
</organism>
<dbReference type="EMBL" id="CP002656">
    <property type="protein sequence ID" value="AEB94659.1"/>
    <property type="molecule type" value="Genomic_DNA"/>
</dbReference>
<dbReference type="GO" id="GO:0006284">
    <property type="term" value="P:base-excision repair"/>
    <property type="evidence" value="ECO:0007669"/>
    <property type="project" value="UniProtKB-UniRule"/>
</dbReference>
<dbReference type="PATRIC" id="fig|1006006.8.peg.553"/>
<dbReference type="eggNOG" id="arCOG04357">
    <property type="taxonomic scope" value="Archaea"/>
</dbReference>
<dbReference type="InterPro" id="IPR011257">
    <property type="entry name" value="DNA_glycosylase"/>
</dbReference>